<dbReference type="Proteomes" id="UP001164761">
    <property type="component" value="Chromosome"/>
</dbReference>
<protein>
    <submittedName>
        <fullName evidence="2">Spore coat protein</fullName>
    </submittedName>
</protein>
<name>A0ABY6ZGF4_9BACL</name>
<feature type="compositionally biased region" description="Polar residues" evidence="1">
    <location>
        <begin position="78"/>
        <end position="91"/>
    </location>
</feature>
<dbReference type="Gene3D" id="1.20.1260.10">
    <property type="match status" value="1"/>
</dbReference>
<dbReference type="InterPro" id="IPR012347">
    <property type="entry name" value="Ferritin-like"/>
</dbReference>
<reference evidence="2" key="1">
    <citation type="submission" date="2022-08" db="EMBL/GenBank/DDBJ databases">
        <title>Alicyclobacillus fastidiosus DSM 17978, complete genome.</title>
        <authorList>
            <person name="Wang Q."/>
            <person name="Cai R."/>
            <person name="Wang Z."/>
        </authorList>
    </citation>
    <scope>NUCLEOTIDE SEQUENCE</scope>
    <source>
        <strain evidence="2">DSM 17978</strain>
    </source>
</reference>
<accession>A0ABY6ZGF4</accession>
<gene>
    <name evidence="2" type="ORF">NZD89_00200</name>
    <name evidence="3" type="ORF">NZD89_14195</name>
</gene>
<sequence length="183" mass="20092">MPLRGHEAFELNELLYGCVNTINSMGIFINQAKDPELKGILQKHQDAHIQDYNMKVEWARSGSCNEKLNVPPMPAKSAGTQKPPQAVTPNPNAAAFDDRGIGTAYLVSLKANGKSYASAAFEADEPQLRQFLEDAFTMCSHHAFEVAGWMSKNGYYPGEQATGTYLKALNQTYDPVPQMAGVH</sequence>
<keyword evidence="2" id="KW-0167">Capsid protein</keyword>
<evidence type="ECO:0000313" key="4">
    <source>
        <dbReference type="Proteomes" id="UP001164761"/>
    </source>
</evidence>
<organism evidence="2 4">
    <name type="scientific">Alicyclobacillus fastidiosus</name>
    <dbReference type="NCBI Taxonomy" id="392011"/>
    <lineage>
        <taxon>Bacteria</taxon>
        <taxon>Bacillati</taxon>
        <taxon>Bacillota</taxon>
        <taxon>Bacilli</taxon>
        <taxon>Bacillales</taxon>
        <taxon>Alicyclobacillaceae</taxon>
        <taxon>Alicyclobacillus</taxon>
    </lineage>
</organism>
<evidence type="ECO:0000313" key="2">
    <source>
        <dbReference type="EMBL" id="WAH41989.1"/>
    </source>
</evidence>
<feature type="region of interest" description="Disordered" evidence="1">
    <location>
        <begin position="69"/>
        <end position="93"/>
    </location>
</feature>
<dbReference type="Pfam" id="PF07875">
    <property type="entry name" value="Coat_F"/>
    <property type="match status" value="1"/>
</dbReference>
<keyword evidence="4" id="KW-1185">Reference proteome</keyword>
<keyword evidence="2" id="KW-0946">Virion</keyword>
<dbReference type="RefSeq" id="WP_268005888.1">
    <property type="nucleotide sequence ID" value="NZ_BSUT01000001.1"/>
</dbReference>
<proteinExistence type="predicted"/>
<dbReference type="EMBL" id="CP104067">
    <property type="protein sequence ID" value="WAH41989.1"/>
    <property type="molecule type" value="Genomic_DNA"/>
</dbReference>
<evidence type="ECO:0000313" key="3">
    <source>
        <dbReference type="EMBL" id="WAH44434.1"/>
    </source>
</evidence>
<dbReference type="InterPro" id="IPR012851">
    <property type="entry name" value="Spore_coat_CotF-like"/>
</dbReference>
<evidence type="ECO:0000256" key="1">
    <source>
        <dbReference type="SAM" id="MobiDB-lite"/>
    </source>
</evidence>
<dbReference type="EMBL" id="CP104067">
    <property type="protein sequence ID" value="WAH44434.1"/>
    <property type="molecule type" value="Genomic_DNA"/>
</dbReference>